<feature type="transmembrane region" description="Helical" evidence="1">
    <location>
        <begin position="176"/>
        <end position="194"/>
    </location>
</feature>
<feature type="transmembrane region" description="Helical" evidence="1">
    <location>
        <begin position="258"/>
        <end position="274"/>
    </location>
</feature>
<organism evidence="3 4">
    <name type="scientific">Sphingomonas baiyangensis</name>
    <dbReference type="NCBI Taxonomy" id="2572576"/>
    <lineage>
        <taxon>Bacteria</taxon>
        <taxon>Pseudomonadati</taxon>
        <taxon>Pseudomonadota</taxon>
        <taxon>Alphaproteobacteria</taxon>
        <taxon>Sphingomonadales</taxon>
        <taxon>Sphingomonadaceae</taxon>
        <taxon>Sphingomonas</taxon>
    </lineage>
</organism>
<feature type="transmembrane region" description="Helical" evidence="1">
    <location>
        <begin position="310"/>
        <end position="338"/>
    </location>
</feature>
<protein>
    <submittedName>
        <fullName evidence="3">Acyltransferase</fullName>
    </submittedName>
</protein>
<dbReference type="PANTHER" id="PTHR23028:SF53">
    <property type="entry name" value="ACYL_TRANSF_3 DOMAIN-CONTAINING PROTEIN"/>
    <property type="match status" value="1"/>
</dbReference>
<dbReference type="GO" id="GO:0016020">
    <property type="term" value="C:membrane"/>
    <property type="evidence" value="ECO:0007669"/>
    <property type="project" value="TreeGrafter"/>
</dbReference>
<feature type="transmembrane region" description="Helical" evidence="1">
    <location>
        <begin position="88"/>
        <end position="110"/>
    </location>
</feature>
<evidence type="ECO:0000256" key="1">
    <source>
        <dbReference type="SAM" id="Phobius"/>
    </source>
</evidence>
<keyword evidence="4" id="KW-1185">Reference proteome</keyword>
<dbReference type="Proteomes" id="UP000309138">
    <property type="component" value="Unassembled WGS sequence"/>
</dbReference>
<gene>
    <name evidence="3" type="ORF">FBR43_14060</name>
</gene>
<feature type="transmembrane region" description="Helical" evidence="1">
    <location>
        <begin position="233"/>
        <end position="252"/>
    </location>
</feature>
<feature type="transmembrane region" description="Helical" evidence="1">
    <location>
        <begin position="286"/>
        <end position="304"/>
    </location>
</feature>
<reference evidence="3 4" key="1">
    <citation type="submission" date="2019-04" db="EMBL/GenBank/DDBJ databases">
        <authorList>
            <person name="Yang Y."/>
            <person name="Wei D."/>
        </authorList>
    </citation>
    <scope>NUCLEOTIDE SEQUENCE [LARGE SCALE GENOMIC DNA]</scope>
    <source>
        <strain evidence="3 4">L-1-4w-11</strain>
    </source>
</reference>
<dbReference type="RefSeq" id="WP_136943688.1">
    <property type="nucleotide sequence ID" value="NZ_SWKR01000002.1"/>
</dbReference>
<dbReference type="PANTHER" id="PTHR23028">
    <property type="entry name" value="ACETYLTRANSFERASE"/>
    <property type="match status" value="1"/>
</dbReference>
<comment type="caution">
    <text evidence="3">The sequence shown here is derived from an EMBL/GenBank/DDBJ whole genome shotgun (WGS) entry which is preliminary data.</text>
</comment>
<dbReference type="InterPro" id="IPR002656">
    <property type="entry name" value="Acyl_transf_3_dom"/>
</dbReference>
<sequence length="366" mass="40194">MAEPSAAPAELRALTAARGLAAWWVVLYHIRDSIGGLDGWPMAVLARGYLAVDFFFLLSGFVLWLSYAERLRGGGWPAVASFLHRRFARIWPLHAFVLTGGVMLALLLAATGRHDPVEFPFTELPWHYLLVQSWGMEGALAWNKPAWSISVESAAYLAFPLLILSIDWRRVPTPAVIAAIVALLVLLATTLAARDADTLNQTSGRLGLLRCMFEFAAGTAVCALWLRWRARPRAATIASLGVMAMLGALWAAGALPEILAVPPMFAALLLVLALSHRGGVLASAPLHWLGEVSYATYLAHYLMWKAFKLAFVAAPGAVAWPLIALYLLMVLVASGALYRWVERPAQKRINAWRFSRRRPRPSPALR</sequence>
<dbReference type="OrthoDB" id="9796461at2"/>
<proteinExistence type="predicted"/>
<keyword evidence="1" id="KW-0472">Membrane</keyword>
<dbReference type="GO" id="GO:0009103">
    <property type="term" value="P:lipopolysaccharide biosynthetic process"/>
    <property type="evidence" value="ECO:0007669"/>
    <property type="project" value="TreeGrafter"/>
</dbReference>
<feature type="transmembrane region" description="Helical" evidence="1">
    <location>
        <begin position="146"/>
        <end position="164"/>
    </location>
</feature>
<dbReference type="GO" id="GO:0016747">
    <property type="term" value="F:acyltransferase activity, transferring groups other than amino-acyl groups"/>
    <property type="evidence" value="ECO:0007669"/>
    <property type="project" value="InterPro"/>
</dbReference>
<evidence type="ECO:0000313" key="4">
    <source>
        <dbReference type="Proteomes" id="UP000309138"/>
    </source>
</evidence>
<evidence type="ECO:0000259" key="2">
    <source>
        <dbReference type="Pfam" id="PF01757"/>
    </source>
</evidence>
<dbReference type="EMBL" id="SWKR01000002">
    <property type="protein sequence ID" value="TKD51751.1"/>
    <property type="molecule type" value="Genomic_DNA"/>
</dbReference>
<keyword evidence="3" id="KW-0012">Acyltransferase</keyword>
<evidence type="ECO:0000313" key="3">
    <source>
        <dbReference type="EMBL" id="TKD51751.1"/>
    </source>
</evidence>
<dbReference type="Pfam" id="PF01757">
    <property type="entry name" value="Acyl_transf_3"/>
    <property type="match status" value="1"/>
</dbReference>
<dbReference type="InterPro" id="IPR050879">
    <property type="entry name" value="Acyltransferase_3"/>
</dbReference>
<accession>A0A4U1L4A6</accession>
<feature type="domain" description="Acyltransferase 3" evidence="2">
    <location>
        <begin position="13"/>
        <end position="338"/>
    </location>
</feature>
<keyword evidence="1" id="KW-1133">Transmembrane helix</keyword>
<name>A0A4U1L4A6_9SPHN</name>
<keyword evidence="1" id="KW-0812">Transmembrane</keyword>
<feature type="transmembrane region" description="Helical" evidence="1">
    <location>
        <begin position="48"/>
        <end position="67"/>
    </location>
</feature>
<keyword evidence="3" id="KW-0808">Transferase</keyword>
<feature type="transmembrane region" description="Helical" evidence="1">
    <location>
        <begin position="206"/>
        <end position="226"/>
    </location>
</feature>
<dbReference type="AlphaFoldDB" id="A0A4U1L4A6"/>